<dbReference type="SUPFAM" id="SSF81338">
    <property type="entry name" value="Aquaporin-like"/>
    <property type="match status" value="1"/>
</dbReference>
<dbReference type="PROSITE" id="PS00221">
    <property type="entry name" value="MIP"/>
    <property type="match status" value="1"/>
</dbReference>
<keyword evidence="6 8" id="KW-0472">Membrane</keyword>
<dbReference type="InterPro" id="IPR000425">
    <property type="entry name" value="MIP"/>
</dbReference>
<dbReference type="PANTHER" id="PTHR43829:SF9">
    <property type="entry name" value="AQUAPORIN-9"/>
    <property type="match status" value="1"/>
</dbReference>
<organism evidence="9 10">
    <name type="scientific">Nocardia wallacei</name>
    <dbReference type="NCBI Taxonomy" id="480035"/>
    <lineage>
        <taxon>Bacteria</taxon>
        <taxon>Bacillati</taxon>
        <taxon>Actinomycetota</taxon>
        <taxon>Actinomycetes</taxon>
        <taxon>Mycobacteriales</taxon>
        <taxon>Nocardiaceae</taxon>
        <taxon>Nocardia</taxon>
    </lineage>
</organism>
<dbReference type="PANTHER" id="PTHR43829">
    <property type="entry name" value="AQUAPORIN OR AQUAGLYCEROPORIN RELATED"/>
    <property type="match status" value="1"/>
</dbReference>
<dbReference type="EMBL" id="AP023396">
    <property type="protein sequence ID" value="BCK56775.1"/>
    <property type="molecule type" value="Genomic_DNA"/>
</dbReference>
<accession>A0A7G1KNB4</accession>
<evidence type="ECO:0000256" key="1">
    <source>
        <dbReference type="ARBA" id="ARBA00004141"/>
    </source>
</evidence>
<dbReference type="InterPro" id="IPR050363">
    <property type="entry name" value="MIP/Aquaporin"/>
</dbReference>
<dbReference type="GO" id="GO:0005886">
    <property type="term" value="C:plasma membrane"/>
    <property type="evidence" value="ECO:0007669"/>
    <property type="project" value="TreeGrafter"/>
</dbReference>
<evidence type="ECO:0000256" key="8">
    <source>
        <dbReference type="SAM" id="Phobius"/>
    </source>
</evidence>
<keyword evidence="4 7" id="KW-0812">Transmembrane</keyword>
<feature type="transmembrane region" description="Helical" evidence="8">
    <location>
        <begin position="41"/>
        <end position="59"/>
    </location>
</feature>
<evidence type="ECO:0000256" key="5">
    <source>
        <dbReference type="ARBA" id="ARBA00022989"/>
    </source>
</evidence>
<evidence type="ECO:0000313" key="10">
    <source>
        <dbReference type="Proteomes" id="UP000516173"/>
    </source>
</evidence>
<dbReference type="GeneID" id="80349003"/>
<feature type="transmembrane region" description="Helical" evidence="8">
    <location>
        <begin position="93"/>
        <end position="114"/>
    </location>
</feature>
<evidence type="ECO:0000256" key="2">
    <source>
        <dbReference type="ARBA" id="ARBA00006175"/>
    </source>
</evidence>
<reference evidence="9 10" key="1">
    <citation type="submission" date="2020-08" db="EMBL/GenBank/DDBJ databases">
        <title>Genome Sequencing of Nocardia wallacei strain FMUON74 and assembly.</title>
        <authorList>
            <person name="Toyokawa M."/>
            <person name="Uesaka K."/>
        </authorList>
    </citation>
    <scope>NUCLEOTIDE SEQUENCE [LARGE SCALE GENOMIC DNA]</scope>
    <source>
        <strain evidence="9 10">FMUON74</strain>
    </source>
</reference>
<sequence length="268" mass="27187">MNFGSIFLSEALGTGVLALLGVGVVANVLLARTKGFDGGWLLINFGWGLGVFGGVYVAYKTGGHLNPAVTVGILFSGAHEYAPGIDITAATTIAYLAGQLVGAFLGATAAYLAYKKHFDAEPDAGKKLGVFATVPEIRSYRWNFATEVIATFVLVLVIIGIGHTPSGLGPLAAALLVVGIGASLGGPTGYAINPARDLGPRLAHAVLPVTRTAAMRVPAGAAVGARSADDAETTAPQGKYNDWAYAWVPVLGPLVGGALAGLVAAVAF</sequence>
<keyword evidence="10" id="KW-1185">Reference proteome</keyword>
<dbReference type="InterPro" id="IPR023271">
    <property type="entry name" value="Aquaporin-like"/>
</dbReference>
<dbReference type="InterPro" id="IPR022357">
    <property type="entry name" value="MIP_CS"/>
</dbReference>
<dbReference type="Pfam" id="PF00230">
    <property type="entry name" value="MIP"/>
    <property type="match status" value="1"/>
</dbReference>
<feature type="transmembrane region" description="Helical" evidence="8">
    <location>
        <begin position="144"/>
        <end position="162"/>
    </location>
</feature>
<feature type="transmembrane region" description="Helical" evidence="8">
    <location>
        <begin position="6"/>
        <end position="29"/>
    </location>
</feature>
<evidence type="ECO:0000256" key="4">
    <source>
        <dbReference type="ARBA" id="ARBA00022692"/>
    </source>
</evidence>
<evidence type="ECO:0000313" key="9">
    <source>
        <dbReference type="EMBL" id="BCK56775.1"/>
    </source>
</evidence>
<evidence type="ECO:0000256" key="6">
    <source>
        <dbReference type="ARBA" id="ARBA00023136"/>
    </source>
</evidence>
<evidence type="ECO:0000256" key="3">
    <source>
        <dbReference type="ARBA" id="ARBA00022448"/>
    </source>
</evidence>
<dbReference type="Gene3D" id="1.20.1080.10">
    <property type="entry name" value="Glycerol uptake facilitator protein"/>
    <property type="match status" value="1"/>
</dbReference>
<dbReference type="KEGG" id="nwl:NWFMUON74_45470"/>
<name>A0A7G1KNB4_9NOCA</name>
<dbReference type="RefSeq" id="WP_187683787.1">
    <property type="nucleotide sequence ID" value="NZ_AP023396.1"/>
</dbReference>
<feature type="transmembrane region" description="Helical" evidence="8">
    <location>
        <begin position="168"/>
        <end position="192"/>
    </location>
</feature>
<comment type="subcellular location">
    <subcellularLocation>
        <location evidence="1">Membrane</location>
        <topology evidence="1">Multi-pass membrane protein</topology>
    </subcellularLocation>
</comment>
<dbReference type="GO" id="GO:0015254">
    <property type="term" value="F:glycerol channel activity"/>
    <property type="evidence" value="ECO:0007669"/>
    <property type="project" value="TreeGrafter"/>
</dbReference>
<feature type="transmembrane region" description="Helical" evidence="8">
    <location>
        <begin position="244"/>
        <end position="267"/>
    </location>
</feature>
<evidence type="ECO:0000256" key="7">
    <source>
        <dbReference type="RuleBase" id="RU000477"/>
    </source>
</evidence>
<dbReference type="PRINTS" id="PR00783">
    <property type="entry name" value="MINTRINSICP"/>
</dbReference>
<comment type="similarity">
    <text evidence="2 7">Belongs to the MIP/aquaporin (TC 1.A.8) family.</text>
</comment>
<dbReference type="Proteomes" id="UP000516173">
    <property type="component" value="Chromosome"/>
</dbReference>
<protein>
    <submittedName>
        <fullName evidence="9">Glycerol transporter</fullName>
    </submittedName>
</protein>
<proteinExistence type="inferred from homology"/>
<keyword evidence="3 7" id="KW-0813">Transport</keyword>
<keyword evidence="5 8" id="KW-1133">Transmembrane helix</keyword>
<dbReference type="AlphaFoldDB" id="A0A7G1KNB4"/>
<gene>
    <name evidence="9" type="ORF">NWFMUON74_45470</name>
</gene>